<evidence type="ECO:0000256" key="1">
    <source>
        <dbReference type="SAM" id="SignalP"/>
    </source>
</evidence>
<dbReference type="InterPro" id="IPR013783">
    <property type="entry name" value="Ig-like_fold"/>
</dbReference>
<dbReference type="OrthoDB" id="1140688at2"/>
<evidence type="ECO:0000259" key="2">
    <source>
        <dbReference type="PROSITE" id="PS50093"/>
    </source>
</evidence>
<protein>
    <submittedName>
        <fullName evidence="3">Gliding motility-associated-like protein</fullName>
    </submittedName>
</protein>
<gene>
    <name evidence="3" type="ORF">LY01_01479</name>
</gene>
<dbReference type="Pfam" id="PF13585">
    <property type="entry name" value="CHU_C"/>
    <property type="match status" value="1"/>
</dbReference>
<dbReference type="InterPro" id="IPR000601">
    <property type="entry name" value="PKD_dom"/>
</dbReference>
<feature type="signal peptide" evidence="1">
    <location>
        <begin position="1"/>
        <end position="19"/>
    </location>
</feature>
<dbReference type="EMBL" id="PTJE01000002">
    <property type="protein sequence ID" value="PPK95886.1"/>
    <property type="molecule type" value="Genomic_DNA"/>
</dbReference>
<dbReference type="AlphaFoldDB" id="A0A2S6IP67"/>
<comment type="caution">
    <text evidence="3">The sequence shown here is derived from an EMBL/GenBank/DDBJ whole genome shotgun (WGS) entry which is preliminary data.</text>
</comment>
<dbReference type="Gene3D" id="2.60.40.10">
    <property type="entry name" value="Immunoglobulins"/>
    <property type="match status" value="1"/>
</dbReference>
<name>A0A2S6IP67_9FLAO</name>
<dbReference type="Pfam" id="PF18911">
    <property type="entry name" value="PKD_4"/>
    <property type="match status" value="1"/>
</dbReference>
<reference evidence="3 4" key="1">
    <citation type="submission" date="2018-02" db="EMBL/GenBank/DDBJ databases">
        <title>Genomic Encyclopedia of Archaeal and Bacterial Type Strains, Phase II (KMG-II): from individual species to whole genera.</title>
        <authorList>
            <person name="Goeker M."/>
        </authorList>
    </citation>
    <scope>NUCLEOTIDE SEQUENCE [LARGE SCALE GENOMIC DNA]</scope>
    <source>
        <strain evidence="3 4">DSM 16809</strain>
    </source>
</reference>
<accession>A0A2S6IP67</accession>
<organism evidence="3 4">
    <name type="scientific">Nonlabens xylanidelens</name>
    <dbReference type="NCBI Taxonomy" id="191564"/>
    <lineage>
        <taxon>Bacteria</taxon>
        <taxon>Pseudomonadati</taxon>
        <taxon>Bacteroidota</taxon>
        <taxon>Flavobacteriia</taxon>
        <taxon>Flavobacteriales</taxon>
        <taxon>Flavobacteriaceae</taxon>
        <taxon>Nonlabens</taxon>
    </lineage>
</organism>
<dbReference type="SUPFAM" id="SSF63829">
    <property type="entry name" value="Calcium-dependent phosphotriesterase"/>
    <property type="match status" value="1"/>
</dbReference>
<dbReference type="NCBIfam" id="TIGR04131">
    <property type="entry name" value="Bac_Flav_CTERM"/>
    <property type="match status" value="1"/>
</dbReference>
<dbReference type="PROSITE" id="PS50093">
    <property type="entry name" value="PKD"/>
    <property type="match status" value="1"/>
</dbReference>
<dbReference type="InterPro" id="IPR026341">
    <property type="entry name" value="T9SS_type_B"/>
</dbReference>
<feature type="domain" description="PKD" evidence="2">
    <location>
        <begin position="435"/>
        <end position="483"/>
    </location>
</feature>
<evidence type="ECO:0000313" key="4">
    <source>
        <dbReference type="Proteomes" id="UP000239002"/>
    </source>
</evidence>
<proteinExistence type="predicted"/>
<feature type="chain" id="PRO_5015690982" evidence="1">
    <location>
        <begin position="20"/>
        <end position="975"/>
    </location>
</feature>
<dbReference type="CDD" id="cd00146">
    <property type="entry name" value="PKD"/>
    <property type="match status" value="1"/>
</dbReference>
<dbReference type="RefSeq" id="WP_104515168.1">
    <property type="nucleotide sequence ID" value="NZ_MQVW01000002.1"/>
</dbReference>
<dbReference type="SUPFAM" id="SSF49299">
    <property type="entry name" value="PKD domain"/>
    <property type="match status" value="1"/>
</dbReference>
<sequence length="975" mass="104115">MKKLFLLTLTFLLSFQINAQLESSWWVFGDNAAIEFNPNPQNRSTEPFIAGSGFMQDEGVGTISDDNGNLLFYTNGSTVWNRNGAIMSNGTGLLGGGSATQAAIILKAPETPDVYFIFTVGNAGNGPLAYSRIEMQLSGGLGDVVPGVKNVILMDECAEKVAGTIKTGSNNAYVMTYARQNGTSTNAGTGNFNSLFAWEVRGIPGTGISFVNASPVPQASNGNSANFPALASENDGDRGMLRVSPDGTKLVVAHQNAGFGGGTNQTGAWLYDFNPGNGQFSGAGLQLDSGPVYGVEFSPSSQYLYHDISSSFSPTTTSNRKLVQYDLCEETNIIASRNEFADITGGSRGTLQLGRDGKIYVTRFGTSFLGSIDPETATPVYNPTAIDISPGVSQQGLPVFIQSNFASSFTVNDQCQGDATDFQLACLPQVAASVWNFGDGNTLSVTGPGIVQNTYAAAGTYTVSVNVTNVSGDVRDFTQDITIYENGIVDPVDTTLLDYCDDDNSGSEIVDLTQFTADVLGTQDAATFNISYHSTQTDAEMDTNPLPDNYDVSVGTVQVWVRIANNTSPIDDGCSAVASFDLTVSTTPSVSNIPDFELCDDSSEDGIEDFDLAGYLSVIENTAGNPVDVSYTYHPTQMDADMNTAAIDTTVPFTNTTSPQIVFVRLQNTNEADCFGTAPINLIVQDLPSISTPMNIEVCDDAPLDGSSDFILSDQDNNVDPTGLNTVSYYNSLSDADSGNNPLPNTYNVTGSEEIFVRSETPDGCFNTTSFMITVQAAPSIGNAPDLTNICDDSVDLNQNLFELSVQDDIILNGNSATDFTISYYTTDADAQAGVNALPTTYVVPFQAGTTSDLLFARLEDNVTGCFNTSQFTIIFERCEIIFPEGFSPNNDGINDTFSIPGLAEQYDNFSLQIFNRNGSVVYETAASNYVEFAGIPNSGVLSGDGLLPTGVYFYVIKYNDADIEDTASWVYINY</sequence>
<evidence type="ECO:0000313" key="3">
    <source>
        <dbReference type="EMBL" id="PPK95886.1"/>
    </source>
</evidence>
<keyword evidence="1" id="KW-0732">Signal</keyword>
<dbReference type="InterPro" id="IPR035986">
    <property type="entry name" value="PKD_dom_sf"/>
</dbReference>
<dbReference type="Proteomes" id="UP000239002">
    <property type="component" value="Unassembled WGS sequence"/>
</dbReference>
<keyword evidence="4" id="KW-1185">Reference proteome</keyword>